<dbReference type="Proteomes" id="UP000561077">
    <property type="component" value="Unassembled WGS sequence"/>
</dbReference>
<protein>
    <submittedName>
        <fullName evidence="1">Uncharacterized protein</fullName>
    </submittedName>
</protein>
<evidence type="ECO:0000313" key="3">
    <source>
        <dbReference type="Proteomes" id="UP000540490"/>
    </source>
</evidence>
<dbReference type="RefSeq" id="WP_182972524.1">
    <property type="nucleotide sequence ID" value="NZ_JABEQN010000002.1"/>
</dbReference>
<proteinExistence type="predicted"/>
<dbReference type="AlphaFoldDB" id="A0A7W4IIB7"/>
<comment type="caution">
    <text evidence="1">The sequence shown here is derived from an EMBL/GenBank/DDBJ whole genome shotgun (WGS) entry which is preliminary data.</text>
</comment>
<gene>
    <name evidence="2" type="ORF">HLH25_02270</name>
    <name evidence="1" type="ORF">HLH26_02430</name>
</gene>
<dbReference type="Proteomes" id="UP000540490">
    <property type="component" value="Unassembled WGS sequence"/>
</dbReference>
<dbReference type="EMBL" id="JABEQO010000002">
    <property type="protein sequence ID" value="MBB2163405.1"/>
    <property type="molecule type" value="Genomic_DNA"/>
</dbReference>
<accession>A0A7W4IIB7</accession>
<keyword evidence="3" id="KW-1185">Reference proteome</keyword>
<evidence type="ECO:0000313" key="1">
    <source>
        <dbReference type="EMBL" id="MBB2163405.1"/>
    </source>
</evidence>
<evidence type="ECO:0000313" key="2">
    <source>
        <dbReference type="EMBL" id="MBB2192478.1"/>
    </source>
</evidence>
<reference evidence="3 4" key="1">
    <citation type="submission" date="2020-04" db="EMBL/GenBank/DDBJ databases">
        <title>Description of novel Gluconacetobacter.</title>
        <authorList>
            <person name="Sombolestani A."/>
        </authorList>
    </citation>
    <scope>NUCLEOTIDE SEQUENCE [LARGE SCALE GENOMIC DNA]</scope>
    <source>
        <strain evidence="2 3">LMG 1728</strain>
        <strain evidence="1 4">LMG 1731</strain>
    </source>
</reference>
<sequence length="602" mass="66453">MARRPFASFTELAAPLVGRKTGIDYDLQGRLAAMDAHVLRIMQLSGIKTHTHNGRDIYRISEVTLHVEKMPQERLRRTLLIPSQAYGLRRERGDELRFYAENYLRTPLCSGTFTCSDMTPIGGDLVGDMKHLRGQINKMLRWCQRGPFSGYGFDVLMLANDFAFQFRPLTGVFVNGHVNFCYTMKSPMPPEIWEDFRRAVREKFDLGFYVTGPVTDLSTLLDYMTKLYKAKRTRTDEILFSDLSDDVAAWFLGQVDQMWNLTPLSGFKAFRAGLKTDKERVVRKRAVPVRKPVRMTDGQVVEALVPPRPREHSLVVAKRLSPRILAGADDSPFPPGFVEGPPRVRYEDQHVGDPVYANSASHSDIASNREAAAASPLGATPPSGGLASGACLSPGNSVLDQGLDGSVYANSANGSDFATKKSRGHVENLVIARERPSPTMAGIWETWTQVMNLTLRPETEEGERGLAILLRHHRQAVGQARANGWKGKVGDPLARLAAGLAAAETHIPDDQSLFMHANFATQNDIETISETIPPSSIPAPAEAAPLPSQYRPHSDEDVAAARSVLPPEVLSRGLPDVYLVMLANGQRREAEIAKLPSSIGRH</sequence>
<name>A0A7W4IIB7_9PROT</name>
<evidence type="ECO:0000313" key="4">
    <source>
        <dbReference type="Proteomes" id="UP000561077"/>
    </source>
</evidence>
<organism evidence="1 4">
    <name type="scientific">Gluconacetobacter dulcium</name>
    <dbReference type="NCBI Taxonomy" id="2729096"/>
    <lineage>
        <taxon>Bacteria</taxon>
        <taxon>Pseudomonadati</taxon>
        <taxon>Pseudomonadota</taxon>
        <taxon>Alphaproteobacteria</taxon>
        <taxon>Acetobacterales</taxon>
        <taxon>Acetobacteraceae</taxon>
        <taxon>Gluconacetobacter</taxon>
    </lineage>
</organism>
<dbReference type="EMBL" id="JABEQN010000002">
    <property type="protein sequence ID" value="MBB2192478.1"/>
    <property type="molecule type" value="Genomic_DNA"/>
</dbReference>